<gene>
    <name evidence="11 13" type="primary">CD82</name>
</gene>
<keyword evidence="5 10" id="KW-1133">Transmembrane helix</keyword>
<dbReference type="InterPro" id="IPR008952">
    <property type="entry name" value="Tetraspanin_EC2_sf"/>
</dbReference>
<dbReference type="Pfam" id="PF00335">
    <property type="entry name" value="Tetraspanin"/>
    <property type="match status" value="2"/>
</dbReference>
<reference evidence="11" key="2">
    <citation type="submission" date="2025-08" db="UniProtKB">
        <authorList>
            <consortium name="Ensembl"/>
        </authorList>
    </citation>
    <scope>IDENTIFICATION</scope>
    <source>
        <strain evidence="11">Thoroughbred</strain>
    </source>
</reference>
<feature type="transmembrane region" description="Helical" evidence="10">
    <location>
        <begin position="56"/>
        <end position="78"/>
    </location>
</feature>
<accession>A0A3Q2HGP1</accession>
<evidence type="ECO:0000256" key="7">
    <source>
        <dbReference type="ARBA" id="ARBA00023139"/>
    </source>
</evidence>
<evidence type="ECO:0000256" key="3">
    <source>
        <dbReference type="ARBA" id="ARBA00022475"/>
    </source>
</evidence>
<dbReference type="SUPFAM" id="SSF48652">
    <property type="entry name" value="Tetraspanin"/>
    <property type="match status" value="1"/>
</dbReference>
<dbReference type="Ensembl" id="ENSECAT00000038285.3">
    <property type="protein sequence ID" value="ENSECAP00000033627.2"/>
    <property type="gene ID" value="ENSECAG00000020051.4"/>
</dbReference>
<evidence type="ECO:0000256" key="8">
    <source>
        <dbReference type="ARBA" id="ARBA00023180"/>
    </source>
</evidence>
<dbReference type="VGNC" id="VGNC:16280">
    <property type="gene designation" value="CD82"/>
</dbReference>
<organism evidence="11 12">
    <name type="scientific">Equus caballus</name>
    <name type="common">Horse</name>
    <dbReference type="NCBI Taxonomy" id="9796"/>
    <lineage>
        <taxon>Eukaryota</taxon>
        <taxon>Metazoa</taxon>
        <taxon>Chordata</taxon>
        <taxon>Craniata</taxon>
        <taxon>Vertebrata</taxon>
        <taxon>Euteleostomi</taxon>
        <taxon>Mammalia</taxon>
        <taxon>Eutheria</taxon>
        <taxon>Laurasiatheria</taxon>
        <taxon>Perissodactyla</taxon>
        <taxon>Equidae</taxon>
        <taxon>Equus</taxon>
    </lineage>
</organism>
<name>A0A3Q2HGP1_HORSE</name>
<evidence type="ECO:0000256" key="9">
    <source>
        <dbReference type="ARBA" id="ARBA00023288"/>
    </source>
</evidence>
<evidence type="ECO:0000256" key="5">
    <source>
        <dbReference type="ARBA" id="ARBA00022989"/>
    </source>
</evidence>
<evidence type="ECO:0000256" key="4">
    <source>
        <dbReference type="ARBA" id="ARBA00022692"/>
    </source>
</evidence>
<evidence type="ECO:0000256" key="2">
    <source>
        <dbReference type="ARBA" id="ARBA00006840"/>
    </source>
</evidence>
<dbReference type="PIRSF" id="PIRSF002419">
    <property type="entry name" value="Tetraspanin"/>
    <property type="match status" value="1"/>
</dbReference>
<evidence type="ECO:0000256" key="10">
    <source>
        <dbReference type="RuleBase" id="RU361218"/>
    </source>
</evidence>
<dbReference type="PANTHER" id="PTHR19282:SF44">
    <property type="entry name" value="CD82 ANTIGEN"/>
    <property type="match status" value="1"/>
</dbReference>
<evidence type="ECO:0000256" key="6">
    <source>
        <dbReference type="ARBA" id="ARBA00023136"/>
    </source>
</evidence>
<dbReference type="Gene3D" id="1.10.1450.10">
    <property type="entry name" value="Tetraspanin"/>
    <property type="match status" value="1"/>
</dbReference>
<evidence type="ECO:0000313" key="12">
    <source>
        <dbReference type="Proteomes" id="UP000002281"/>
    </source>
</evidence>
<keyword evidence="12" id="KW-1185">Reference proteome</keyword>
<feature type="transmembrane region" description="Helical" evidence="10">
    <location>
        <begin position="12"/>
        <end position="36"/>
    </location>
</feature>
<dbReference type="FunFam" id="1.10.1450.10:FF:000021">
    <property type="entry name" value="Tetraspanin"/>
    <property type="match status" value="1"/>
</dbReference>
<reference evidence="11" key="3">
    <citation type="submission" date="2025-09" db="UniProtKB">
        <authorList>
            <consortium name="Ensembl"/>
        </authorList>
    </citation>
    <scope>IDENTIFICATION</scope>
    <source>
        <strain evidence="11">Thoroughbred</strain>
    </source>
</reference>
<dbReference type="PANTHER" id="PTHR19282">
    <property type="entry name" value="TETRASPANIN"/>
    <property type="match status" value="1"/>
</dbReference>
<comment type="caution">
    <text evidence="10">Lacks conserved residue(s) required for the propagation of feature annotation.</text>
</comment>
<dbReference type="Proteomes" id="UP000002281">
    <property type="component" value="Chromosome 12"/>
</dbReference>
<keyword evidence="3" id="KW-1003">Cell membrane</keyword>
<dbReference type="InterPro" id="IPR018503">
    <property type="entry name" value="Tetraspanin_CS"/>
</dbReference>
<keyword evidence="6 10" id="KW-0472">Membrane</keyword>
<dbReference type="Bgee" id="ENSECAG00000020051">
    <property type="expression patterns" value="Expressed in leukocyte and 21 other cell types or tissues"/>
</dbReference>
<keyword evidence="9" id="KW-0449">Lipoprotein</keyword>
<dbReference type="InterPro" id="IPR000301">
    <property type="entry name" value="Tetraspanin_animals"/>
</dbReference>
<proteinExistence type="inferred from homology"/>
<evidence type="ECO:0000313" key="13">
    <source>
        <dbReference type="VGNC" id="VGNC:16280"/>
    </source>
</evidence>
<dbReference type="PROSITE" id="PS00421">
    <property type="entry name" value="TM4_1"/>
    <property type="match status" value="1"/>
</dbReference>
<dbReference type="GeneTree" id="ENSGT00940000158481"/>
<keyword evidence="4 10" id="KW-0812">Transmembrane</keyword>
<keyword evidence="7" id="KW-0564">Palmitate</keyword>
<reference evidence="11 12" key="1">
    <citation type="journal article" date="2009" name="Science">
        <title>Genome sequence, comparative analysis, and population genetics of the domestic horse.</title>
        <authorList>
            <consortium name="Broad Institute Genome Sequencing Platform"/>
            <consortium name="Broad Institute Whole Genome Assembly Team"/>
            <person name="Wade C.M."/>
            <person name="Giulotto E."/>
            <person name="Sigurdsson S."/>
            <person name="Zoli M."/>
            <person name="Gnerre S."/>
            <person name="Imsland F."/>
            <person name="Lear T.L."/>
            <person name="Adelson D.L."/>
            <person name="Bailey E."/>
            <person name="Bellone R.R."/>
            <person name="Bloecker H."/>
            <person name="Distl O."/>
            <person name="Edgar R.C."/>
            <person name="Garber M."/>
            <person name="Leeb T."/>
            <person name="Mauceli E."/>
            <person name="MacLeod J.N."/>
            <person name="Penedo M.C.T."/>
            <person name="Raison J.M."/>
            <person name="Sharpe T."/>
            <person name="Vogel J."/>
            <person name="Andersson L."/>
            <person name="Antczak D.F."/>
            <person name="Biagi T."/>
            <person name="Binns M.M."/>
            <person name="Chowdhary B.P."/>
            <person name="Coleman S.J."/>
            <person name="Della Valle G."/>
            <person name="Fryc S."/>
            <person name="Guerin G."/>
            <person name="Hasegawa T."/>
            <person name="Hill E.W."/>
            <person name="Jurka J."/>
            <person name="Kiialainen A."/>
            <person name="Lindgren G."/>
            <person name="Liu J."/>
            <person name="Magnani E."/>
            <person name="Mickelson J.R."/>
            <person name="Murray J."/>
            <person name="Nergadze S.G."/>
            <person name="Onofrio R."/>
            <person name="Pedroni S."/>
            <person name="Piras M.F."/>
            <person name="Raudsepp T."/>
            <person name="Rocchi M."/>
            <person name="Roeed K.H."/>
            <person name="Ryder O.A."/>
            <person name="Searle S."/>
            <person name="Skow L."/>
            <person name="Swinburne J.E."/>
            <person name="Syvaenen A.C."/>
            <person name="Tozaki T."/>
            <person name="Valberg S.J."/>
            <person name="Vaudin M."/>
            <person name="White J.R."/>
            <person name="Zody M.C."/>
            <person name="Lander E.S."/>
            <person name="Lindblad-Toh K."/>
        </authorList>
    </citation>
    <scope>NUCLEOTIDE SEQUENCE [LARGE SCALE GENOMIC DNA]</scope>
    <source>
        <strain evidence="11 12">Thoroughbred</strain>
    </source>
</reference>
<keyword evidence="8" id="KW-0325">Glycoprotein</keyword>
<dbReference type="AlphaFoldDB" id="A0A3Q2HGP1"/>
<evidence type="ECO:0000256" key="1">
    <source>
        <dbReference type="ARBA" id="ARBA00004651"/>
    </source>
</evidence>
<dbReference type="CDD" id="cd03160">
    <property type="entry name" value="CD37_CD82_like_LEL"/>
    <property type="match status" value="1"/>
</dbReference>
<comment type="similarity">
    <text evidence="2 10">Belongs to the tetraspanin (TM4SF) family.</text>
</comment>
<dbReference type="ExpressionAtlas" id="A0A3Q2HGP1">
    <property type="expression patterns" value="baseline"/>
</dbReference>
<dbReference type="GO" id="GO:0005886">
    <property type="term" value="C:plasma membrane"/>
    <property type="evidence" value="ECO:0007669"/>
    <property type="project" value="UniProtKB-SubCell"/>
</dbReference>
<sequence length="241" mass="26940">MASACIKITKYFLFLFNLLFFILGAMILGFGVWVLADRSSFISVLQTSSSSLKVGAYVFITVGAVTMLMGFLGCIGAIREVRCLLGLLKQEMGGIVSQLIQNYQDGQEDSLQEAWDYVQAQVKCCGWASFYNWTDNAALMNRTNITFPCSCKRREEDSDTLERRGFCEAPRNATQSGNSPEDWPVYREGCMERVEAWLQENLGIVLGVCVGVAVIELLGMLLSICLCRHVHSEDYSKVPKY</sequence>
<evidence type="ECO:0000313" key="11">
    <source>
        <dbReference type="Ensembl" id="ENSECAP00000033627.2"/>
    </source>
</evidence>
<comment type="subcellular location">
    <subcellularLocation>
        <location evidence="1">Cell membrane</location>
        <topology evidence="1">Multi-pass membrane protein</topology>
    </subcellularLocation>
    <subcellularLocation>
        <location evidence="10">Membrane</location>
        <topology evidence="10">Multi-pass membrane protein</topology>
    </subcellularLocation>
</comment>
<feature type="transmembrane region" description="Helical" evidence="10">
    <location>
        <begin position="201"/>
        <end position="222"/>
    </location>
</feature>
<dbReference type="PRINTS" id="PR00259">
    <property type="entry name" value="TMFOUR"/>
</dbReference>
<dbReference type="InterPro" id="IPR018499">
    <property type="entry name" value="Tetraspanin/Peripherin"/>
</dbReference>
<protein>
    <recommendedName>
        <fullName evidence="10">Tetraspanin</fullName>
    </recommendedName>
</protein>